<dbReference type="RefSeq" id="WP_125295567.1">
    <property type="nucleotide sequence ID" value="NZ_JAPTZM010000003.1"/>
</dbReference>
<dbReference type="PANTHER" id="PTHR44051">
    <property type="entry name" value="GLUTATHIONE S-TRANSFERASE-RELATED"/>
    <property type="match status" value="1"/>
</dbReference>
<keyword evidence="2 6" id="KW-0808">Transferase</keyword>
<dbReference type="Pfam" id="PF02798">
    <property type="entry name" value="GST_N"/>
    <property type="match status" value="1"/>
</dbReference>
<evidence type="ECO:0000313" key="7">
    <source>
        <dbReference type="Proteomes" id="UP000275331"/>
    </source>
</evidence>
<dbReference type="InterPro" id="IPR004046">
    <property type="entry name" value="GST_C"/>
</dbReference>
<gene>
    <name evidence="6" type="ORF">EGT71_14390</name>
</gene>
<dbReference type="PROSITE" id="PS50405">
    <property type="entry name" value="GST_CTER"/>
    <property type="match status" value="1"/>
</dbReference>
<dbReference type="CDD" id="cd03047">
    <property type="entry name" value="GST_N_2"/>
    <property type="match status" value="1"/>
</dbReference>
<dbReference type="InterPro" id="IPR010987">
    <property type="entry name" value="Glutathione-S-Trfase_C-like"/>
</dbReference>
<dbReference type="InterPro" id="IPR040079">
    <property type="entry name" value="Glutathione_S-Trfase"/>
</dbReference>
<dbReference type="Pfam" id="PF00043">
    <property type="entry name" value="GST_C"/>
    <property type="match status" value="1"/>
</dbReference>
<dbReference type="EMBL" id="RHXB01000009">
    <property type="protein sequence ID" value="RSE24856.1"/>
    <property type="molecule type" value="Genomic_DNA"/>
</dbReference>
<protein>
    <submittedName>
        <fullName evidence="6">Glutathione S-transferase family protein</fullName>
    </submittedName>
</protein>
<dbReference type="SUPFAM" id="SSF47616">
    <property type="entry name" value="GST C-terminal domain-like"/>
    <property type="match status" value="1"/>
</dbReference>
<feature type="domain" description="GST N-terminal" evidence="4">
    <location>
        <begin position="1"/>
        <end position="81"/>
    </location>
</feature>
<dbReference type="AlphaFoldDB" id="A0A3R9G872"/>
<evidence type="ECO:0000259" key="5">
    <source>
        <dbReference type="PROSITE" id="PS50405"/>
    </source>
</evidence>
<dbReference type="SUPFAM" id="SSF52833">
    <property type="entry name" value="Thioredoxin-like"/>
    <property type="match status" value="1"/>
</dbReference>
<dbReference type="SFLD" id="SFLDG00358">
    <property type="entry name" value="Main_(cytGST)"/>
    <property type="match status" value="1"/>
</dbReference>
<dbReference type="PROSITE" id="PS50404">
    <property type="entry name" value="GST_NTER"/>
    <property type="match status" value="1"/>
</dbReference>
<reference evidence="6 7" key="1">
    <citation type="submission" date="2018-10" db="EMBL/GenBank/DDBJ databases">
        <title>Transmission dynamics of multidrug resistant bacteria on intensive care unit surfaces.</title>
        <authorList>
            <person name="D'Souza A.W."/>
            <person name="Potter R.F."/>
            <person name="Wallace M."/>
            <person name="Shupe A."/>
            <person name="Patel S."/>
            <person name="Sun S."/>
            <person name="Gul D."/>
            <person name="Kwon J.H."/>
            <person name="Andleeb S."/>
            <person name="Burnham C.-A.D."/>
            <person name="Dantas G."/>
        </authorList>
    </citation>
    <scope>NUCLEOTIDE SEQUENCE [LARGE SCALE GENOMIC DNA]</scope>
    <source>
        <strain evidence="6 7">AS_373</strain>
    </source>
</reference>
<comment type="caution">
    <text evidence="6">The sequence shown here is derived from an EMBL/GenBank/DDBJ whole genome shotgun (WGS) entry which is preliminary data.</text>
</comment>
<dbReference type="GO" id="GO:0016740">
    <property type="term" value="F:transferase activity"/>
    <property type="evidence" value="ECO:0007669"/>
    <property type="project" value="UniProtKB-KW"/>
</dbReference>
<accession>A0A3R9G872</accession>
<dbReference type="Proteomes" id="UP000275331">
    <property type="component" value="Unassembled WGS sequence"/>
</dbReference>
<comment type="similarity">
    <text evidence="1 3">Belongs to the GST superfamily.</text>
</comment>
<dbReference type="SFLD" id="SFLDS00019">
    <property type="entry name" value="Glutathione_Transferase_(cytos"/>
    <property type="match status" value="1"/>
</dbReference>
<evidence type="ECO:0000256" key="3">
    <source>
        <dbReference type="RuleBase" id="RU003494"/>
    </source>
</evidence>
<feature type="domain" description="GST C-terminal" evidence="5">
    <location>
        <begin position="86"/>
        <end position="207"/>
    </location>
</feature>
<dbReference type="Gene3D" id="3.40.30.10">
    <property type="entry name" value="Glutaredoxin"/>
    <property type="match status" value="1"/>
</dbReference>
<dbReference type="InterPro" id="IPR004045">
    <property type="entry name" value="Glutathione_S-Trfase_N"/>
</dbReference>
<evidence type="ECO:0000313" key="6">
    <source>
        <dbReference type="EMBL" id="RSE24856.1"/>
    </source>
</evidence>
<dbReference type="Gene3D" id="1.20.1050.10">
    <property type="match status" value="1"/>
</dbReference>
<evidence type="ECO:0000259" key="4">
    <source>
        <dbReference type="PROSITE" id="PS50404"/>
    </source>
</evidence>
<organism evidence="6 7">
    <name type="scientific">Atlantibacter subterraneus</name>
    <dbReference type="NCBI Taxonomy" id="255519"/>
    <lineage>
        <taxon>Bacteria</taxon>
        <taxon>Pseudomonadati</taxon>
        <taxon>Pseudomonadota</taxon>
        <taxon>Gammaproteobacteria</taxon>
        <taxon>Enterobacterales</taxon>
        <taxon>Enterobacteriaceae</taxon>
        <taxon>Atlantibacter</taxon>
    </lineage>
</organism>
<name>A0A3R9G872_9ENTR</name>
<dbReference type="OrthoDB" id="5958450at2"/>
<evidence type="ECO:0000256" key="2">
    <source>
        <dbReference type="ARBA" id="ARBA00022679"/>
    </source>
</evidence>
<sequence length="207" mass="23353">MLKILGKSTSINVRKVLWTCEELGLEYQQEDYGSGFAPTDTPDFLALNPNGLVPVLIDEGFVLWESNTICRYLVGKAGRDDLLSSTPRGRARVEKWMDWQATELNSAWRYAFNALVRKNPAYNLQSEIDASIADWNRCITILDNKLQHSGMWVTGQTFTLADIVLGLSVNRWKLTPIDRPAVPAVDAWFARLGQRPAFRRHGDNGTP</sequence>
<dbReference type="FunFam" id="3.40.30.10:FF:000039">
    <property type="entry name" value="Glutathione S-transferase domain"/>
    <property type="match status" value="1"/>
</dbReference>
<dbReference type="SFLD" id="SFLDG01150">
    <property type="entry name" value="Main.1:_Beta-like"/>
    <property type="match status" value="1"/>
</dbReference>
<dbReference type="InterPro" id="IPR036282">
    <property type="entry name" value="Glutathione-S-Trfase_C_sf"/>
</dbReference>
<dbReference type="InterPro" id="IPR036249">
    <property type="entry name" value="Thioredoxin-like_sf"/>
</dbReference>
<proteinExistence type="inferred from homology"/>
<dbReference type="PANTHER" id="PTHR44051:SF19">
    <property type="entry name" value="DISULFIDE-BOND OXIDOREDUCTASE YFCG"/>
    <property type="match status" value="1"/>
</dbReference>
<evidence type="ECO:0000256" key="1">
    <source>
        <dbReference type="ARBA" id="ARBA00007409"/>
    </source>
</evidence>